<accession>A0A806JZ16</accession>
<reference evidence="1" key="1">
    <citation type="submission" date="2012-03" db="EMBL/GenBank/DDBJ databases">
        <title>Functional metagenomics reveals considerable lignocellulase gene clusters in the gut microbiome of a wood-feeding higher termite.</title>
        <authorList>
            <person name="Liu N."/>
        </authorList>
    </citation>
    <scope>NUCLEOTIDE SEQUENCE</scope>
</reference>
<proteinExistence type="predicted"/>
<dbReference type="AlphaFoldDB" id="A0A806JZ16"/>
<name>A0A806JZ16_9BACT</name>
<dbReference type="EMBL" id="JQ844177">
    <property type="protein sequence ID" value="AGS51892.1"/>
    <property type="molecule type" value="Genomic_DNA"/>
</dbReference>
<sequence length="89" mass="9987">MEIVEVTLEVGKELTSEQKKAAKARIEAASKRPYTYDPDCPLLTPEQLADFRPVNYASMEERAQAMREAGIIDPESVIREATFETVANK</sequence>
<protein>
    <submittedName>
        <fullName evidence="1">Uncharacterized protein</fullName>
    </submittedName>
</protein>
<evidence type="ECO:0000313" key="1">
    <source>
        <dbReference type="EMBL" id="AGS51892.1"/>
    </source>
</evidence>
<organism evidence="1">
    <name type="scientific">uncultured bacterium contig00002</name>
    <dbReference type="NCBI Taxonomy" id="1181494"/>
    <lineage>
        <taxon>Bacteria</taxon>
        <taxon>environmental samples</taxon>
    </lineage>
</organism>